<sequence>MKKYVKSKLNSTEKMEESNKGNRKGNSLSRMSSNRQRIWSKDGIFMQRSIRKSMENLKKGKLYSSCLRNSKNISTNLNYADEIHKTKVTAAGFKRSGQGLSLGESIKISNTENNLRKIVTNFLLAESLSNRKDLLVKGNKDDTLATQIVRFVIIDALARIMGKDLDREFGHVADTFANRFVIDVLNDKVRFKGNNKEKAINIAAITIENVINTYSIYSELYQQAVNNYPDFDLRSTAYEIMHCIIDFETPDYSYYDSNNQNKPTNKPSTTYDICTINNELTNMNININENDNFNSYNKKDNEFESIKKSLFNTNSDSILSQLKEYQLYEQTNDSFSSICRNFNKNCNEMDKSTRQSANVNNSKVKIKKQSASGESIKVKTTDSTVNAEANQSTLEKQSKDEIIKRKKDKEELKIVNETEENQVEIQTIEFNEEENERDHCIPCRIKGKIREVNSSDHLLDDDCDDIFDYILCNKSSTDNKE</sequence>
<comment type="caution">
    <text evidence="2">The sequence shown here is derived from an EMBL/GenBank/DDBJ whole genome shotgun (WGS) entry which is preliminary data.</text>
</comment>
<reference evidence="2 3" key="1">
    <citation type="submission" date="2020-08" db="EMBL/GenBank/DDBJ databases">
        <authorList>
            <person name="Hejnol A."/>
        </authorList>
    </citation>
    <scope>NUCLEOTIDE SEQUENCE [LARGE SCALE GENOMIC DNA]</scope>
</reference>
<keyword evidence="3" id="KW-1185">Reference proteome</keyword>
<evidence type="ECO:0000313" key="3">
    <source>
        <dbReference type="Proteomes" id="UP000549394"/>
    </source>
</evidence>
<organism evidence="2 3">
    <name type="scientific">Dimorphilus gyrociliatus</name>
    <dbReference type="NCBI Taxonomy" id="2664684"/>
    <lineage>
        <taxon>Eukaryota</taxon>
        <taxon>Metazoa</taxon>
        <taxon>Spiralia</taxon>
        <taxon>Lophotrochozoa</taxon>
        <taxon>Annelida</taxon>
        <taxon>Polychaeta</taxon>
        <taxon>Polychaeta incertae sedis</taxon>
        <taxon>Dinophilidae</taxon>
        <taxon>Dimorphilus</taxon>
    </lineage>
</organism>
<dbReference type="Proteomes" id="UP000549394">
    <property type="component" value="Unassembled WGS sequence"/>
</dbReference>
<proteinExistence type="predicted"/>
<feature type="compositionally biased region" description="Basic and acidic residues" evidence="1">
    <location>
        <begin position="11"/>
        <end position="20"/>
    </location>
</feature>
<dbReference type="AlphaFoldDB" id="A0A7I8VV01"/>
<protein>
    <submittedName>
        <fullName evidence="2">DgyrCDS8700</fullName>
    </submittedName>
</protein>
<accession>A0A7I8VV01</accession>
<name>A0A7I8VV01_9ANNE</name>
<evidence type="ECO:0000256" key="1">
    <source>
        <dbReference type="SAM" id="MobiDB-lite"/>
    </source>
</evidence>
<feature type="compositionally biased region" description="Polar residues" evidence="1">
    <location>
        <begin position="24"/>
        <end position="33"/>
    </location>
</feature>
<feature type="region of interest" description="Disordered" evidence="1">
    <location>
        <begin position="1"/>
        <end position="33"/>
    </location>
</feature>
<dbReference type="EMBL" id="CAJFCJ010000012">
    <property type="protein sequence ID" value="CAD5120123.1"/>
    <property type="molecule type" value="Genomic_DNA"/>
</dbReference>
<gene>
    <name evidence="2" type="ORF">DGYR_LOCUS8256</name>
</gene>
<evidence type="ECO:0000313" key="2">
    <source>
        <dbReference type="EMBL" id="CAD5120123.1"/>
    </source>
</evidence>